<name>A0A0M4TVP6_9NOSO</name>
<dbReference type="InterPro" id="IPR032675">
    <property type="entry name" value="LRR_dom_sf"/>
</dbReference>
<dbReference type="KEGG" id="npz:ACX27_16675"/>
<dbReference type="SUPFAM" id="SSF52047">
    <property type="entry name" value="RNI-like"/>
    <property type="match status" value="1"/>
</dbReference>
<reference evidence="1 2" key="2">
    <citation type="journal article" date="2016" name="Genome Announc.">
        <title>Draft Genome Sequence of the N2-Fixing Cyanobacterium Nostoc piscinale CENA21, Isolated from the Brazilian Amazon Floodplain.</title>
        <authorList>
            <person name="Leao T."/>
            <person name="Guimaraes P.I."/>
            <person name="de Melo A.G."/>
            <person name="Ramos R.T."/>
            <person name="Leao P.N."/>
            <person name="Silva A."/>
            <person name="Fiore M.F."/>
            <person name="Schneider M.P."/>
        </authorList>
    </citation>
    <scope>NUCLEOTIDE SEQUENCE [LARGE SCALE GENOMIC DNA]</scope>
    <source>
        <strain evidence="1 2">CENA21</strain>
    </source>
</reference>
<dbReference type="RefSeq" id="WP_062294522.1">
    <property type="nucleotide sequence ID" value="NZ_CP012036.1"/>
</dbReference>
<dbReference type="OrthoDB" id="571184at2"/>
<sequence>MNNNSNQPGEFDAVLGGEAKNQNYAVVLGGIEGVKNRLNSEDYEVIFAALEDALQYGDPGVDLIIEALYDSSEAIHDCAVYLLGKAGIKGKQALLDYDPWLVFTIFKNWGDRYYEDRIYDPIGRAYCVQSTDRLSRLLKDSKAKDIEAIKCEVYYRNPEIKTAFKDFTDILVNACELLTNLKALLIGDYCDLINIKYQESNINVCSIHPLLKAYHNLELLHIRGCMVKEDILKPELKIVQVRNHQNNSNIPIKSLKHESLKTLIVDADGISDANLAKVCNLDLPSLEYFELWLNRSNLSKINIDSLAPILSGESFPNLAYLAIRQCGNLSEVAQAIVNSPIMENLKILELTDGNLSNGDILLNSPAVNRLHTLNVSGNRLHKDIIEQLSELKCRLIADSQFSDRYYSVWE</sequence>
<dbReference type="EMBL" id="CP012036">
    <property type="protein sequence ID" value="ALF54106.1"/>
    <property type="molecule type" value="Genomic_DNA"/>
</dbReference>
<evidence type="ECO:0008006" key="3">
    <source>
        <dbReference type="Google" id="ProtNLM"/>
    </source>
</evidence>
<reference evidence="2" key="1">
    <citation type="submission" date="2015-07" db="EMBL/GenBank/DDBJ databases">
        <title>Genome Of Nitrogen-Fixing Cyanobacterium Nostoc piscinale CENA21 From Solimoes/Amazon River Floodplain Sediments And Comparative Genomics To Uncover Biosynthetic Natural Products Potential.</title>
        <authorList>
            <person name="Leao T.F."/>
            <person name="Leao P.N."/>
            <person name="Guimaraes P.I."/>
            <person name="de Melo A.G.C."/>
            <person name="Ramos R.T.J."/>
            <person name="Silva A."/>
            <person name="Fiore M.F."/>
            <person name="Schneider M.P.C."/>
        </authorList>
    </citation>
    <scope>NUCLEOTIDE SEQUENCE [LARGE SCALE GENOMIC DNA]</scope>
    <source>
        <strain evidence="2">CENA21</strain>
    </source>
</reference>
<protein>
    <recommendedName>
        <fullName evidence="3">Leucine rich repeat variant</fullName>
    </recommendedName>
</protein>
<accession>A0A0M4TVP6</accession>
<evidence type="ECO:0000313" key="2">
    <source>
        <dbReference type="Proteomes" id="UP000062645"/>
    </source>
</evidence>
<keyword evidence="2" id="KW-1185">Reference proteome</keyword>
<dbReference type="PATRIC" id="fig|224013.5.peg.3986"/>
<dbReference type="Gene3D" id="3.80.10.10">
    <property type="entry name" value="Ribonuclease Inhibitor"/>
    <property type="match status" value="1"/>
</dbReference>
<dbReference type="Proteomes" id="UP000062645">
    <property type="component" value="Chromosome"/>
</dbReference>
<gene>
    <name evidence="1" type="ORF">ACX27_16675</name>
</gene>
<proteinExistence type="predicted"/>
<evidence type="ECO:0000313" key="1">
    <source>
        <dbReference type="EMBL" id="ALF54106.1"/>
    </source>
</evidence>
<dbReference type="AlphaFoldDB" id="A0A0M4TVP6"/>
<dbReference type="STRING" id="224013.ACX27_16675"/>
<organism evidence="1 2">
    <name type="scientific">Nostoc piscinale CENA21</name>
    <dbReference type="NCBI Taxonomy" id="224013"/>
    <lineage>
        <taxon>Bacteria</taxon>
        <taxon>Bacillati</taxon>
        <taxon>Cyanobacteriota</taxon>
        <taxon>Cyanophyceae</taxon>
        <taxon>Nostocales</taxon>
        <taxon>Nostocaceae</taxon>
        <taxon>Nostoc</taxon>
    </lineage>
</organism>